<dbReference type="Proteomes" id="UP001470230">
    <property type="component" value="Unassembled WGS sequence"/>
</dbReference>
<feature type="region of interest" description="Disordered" evidence="10">
    <location>
        <begin position="340"/>
        <end position="372"/>
    </location>
</feature>
<evidence type="ECO:0000256" key="5">
    <source>
        <dbReference type="ARBA" id="ARBA00022737"/>
    </source>
</evidence>
<dbReference type="PROSITE" id="PS00211">
    <property type="entry name" value="ABC_TRANSPORTER_1"/>
    <property type="match status" value="1"/>
</dbReference>
<feature type="transmembrane region" description="Helical" evidence="11">
    <location>
        <begin position="537"/>
        <end position="565"/>
    </location>
</feature>
<proteinExistence type="inferred from homology"/>
<evidence type="ECO:0000313" key="14">
    <source>
        <dbReference type="Proteomes" id="UP001470230"/>
    </source>
</evidence>
<keyword evidence="9 11" id="KW-0472">Membrane</keyword>
<keyword evidence="14" id="KW-1185">Reference proteome</keyword>
<keyword evidence="7" id="KW-0067">ATP-binding</keyword>
<evidence type="ECO:0000256" key="9">
    <source>
        <dbReference type="ARBA" id="ARBA00023136"/>
    </source>
</evidence>
<feature type="compositionally biased region" description="Basic and acidic residues" evidence="10">
    <location>
        <begin position="989"/>
        <end position="1000"/>
    </location>
</feature>
<sequence length="1145" mass="130587">MREFSEAESSSGSVASKYHTYNSYDFGRCVRALFKKSFLIKLRHPASIIEIILALVIWIVIYPCWLLARDKIEGNEDPRLYQSMLIPYRLVAFFAITRNSTFVVAPDCNNTRNLATMINFTINAAIEIFYQTQILNSTNPNISMDWIFDIVDQLYPNFTDWINQTLNGTLGPNISIGDFNLSDWINQNFNGTLGPNISFGDFNLSDWFNPNINGTTNTSLGDLFSNITNTTLGDIIDNIFNRTALPLPGSSQLLSTDDPLIDENPVKRLMNYEFISYLKSSIYEGVLNYYQNGYNNFQDIRDYLKEHLVDKINEYFLSYIDQNMPRLFKPDKELEKNALFHPNKHHKKISEDNGGYATDNPDNEDDDNNNYGGDYGQFNYSQYVNVTELLAQFRFEPIFVQSVDEIKDIIYRHTSNGAGIYWANAEDNETATRSPIIQAYSQVLFSSPDLDLFNIIYRSINIMNGYPEALNALSNISVQRFPIAASEELYDLSILIGIIIIFPVIISTMPDMQALLEEKDSRVQTLSFLMGCSETSYFFVVFWMLFILSFFPYFFMSIFLCFGFVMNGTSFSLVFVISTLFVLAHICFLMFLTTFMKKASMGRIVTVVFLVFTVFFAYIHYFYTLDDSNGEESLKHIFSVIPLSCYQMAMMTMYQRCRTSLPPIDWSTIKNSKESQTNFEIWISLLWLPLDCVIYFLLFLLFNLTNSRDFGSPLISWKEIFHKDAWKRLFSSRFSSRKKNSIHACNPENEGKLMRVEGLSKTYQGYKVVKALEDVNFTINQNEVIVVIGPNGAGKSTLINILAGAIEPTEGTLYLYDGEPTKRFKEIQQFLGVCFQDNVILKLLSIKEHFELFGAFKNIPKKELEETMYFFAETLQLMDMLKTRAGDLSGGQKRKLCISLSLLGNPPLVIMDEPTAGVDVQARQLIWKVIASLEHTTTIVTSHALEEAEAVSSRLFVVAAGKLPFAGTSTEFRKQFQCGYILRIDTSKPNEEEDGKENKINNKNGALNLSNESSNNNDNVVVVAESNNELSIRTSEDSESLESNYLDDAIDENMPVQKEAKSVDPVVMSKVFKLAKKFEPESKLSDDRDDTILMPVTKNIPKFINKLEQAKDELGVTSFSFSVEQLEDVLLKLIQMEEVANDDQS</sequence>
<dbReference type="InterPro" id="IPR013525">
    <property type="entry name" value="ABC2_TM"/>
</dbReference>
<keyword evidence="5" id="KW-0677">Repeat</keyword>
<organism evidence="13 14">
    <name type="scientific">Tritrichomonas musculus</name>
    <dbReference type="NCBI Taxonomy" id="1915356"/>
    <lineage>
        <taxon>Eukaryota</taxon>
        <taxon>Metamonada</taxon>
        <taxon>Parabasalia</taxon>
        <taxon>Tritrichomonadida</taxon>
        <taxon>Tritrichomonadidae</taxon>
        <taxon>Tritrichomonas</taxon>
    </lineage>
</organism>
<comment type="subcellular location">
    <subcellularLocation>
        <location evidence="1">Membrane</location>
        <topology evidence="1">Multi-pass membrane protein</topology>
    </subcellularLocation>
</comment>
<feature type="transmembrane region" description="Helical" evidence="11">
    <location>
        <begin position="679"/>
        <end position="702"/>
    </location>
</feature>
<dbReference type="SUPFAM" id="SSF52540">
    <property type="entry name" value="P-loop containing nucleoside triphosphate hydrolases"/>
    <property type="match status" value="1"/>
</dbReference>
<feature type="transmembrane region" description="Helical" evidence="11">
    <location>
        <begin position="604"/>
        <end position="624"/>
    </location>
</feature>
<dbReference type="Pfam" id="PF12698">
    <property type="entry name" value="ABC2_membrane_3"/>
    <property type="match status" value="1"/>
</dbReference>
<reference evidence="13 14" key="1">
    <citation type="submission" date="2024-04" db="EMBL/GenBank/DDBJ databases">
        <title>Tritrichomonas musculus Genome.</title>
        <authorList>
            <person name="Alves-Ferreira E."/>
            <person name="Grigg M."/>
            <person name="Lorenzi H."/>
            <person name="Galac M."/>
        </authorList>
    </citation>
    <scope>NUCLEOTIDE SEQUENCE [LARGE SCALE GENOMIC DNA]</scope>
    <source>
        <strain evidence="13 14">EAF2021</strain>
    </source>
</reference>
<dbReference type="InterPro" id="IPR003439">
    <property type="entry name" value="ABC_transporter-like_ATP-bd"/>
</dbReference>
<feature type="transmembrane region" description="Helical" evidence="11">
    <location>
        <begin position="571"/>
        <end position="592"/>
    </location>
</feature>
<dbReference type="CDD" id="cd03263">
    <property type="entry name" value="ABC_subfamily_A"/>
    <property type="match status" value="1"/>
</dbReference>
<dbReference type="EMBL" id="JAPFFF010000037">
    <property type="protein sequence ID" value="KAK8842884.1"/>
    <property type="molecule type" value="Genomic_DNA"/>
</dbReference>
<evidence type="ECO:0000259" key="12">
    <source>
        <dbReference type="PROSITE" id="PS50893"/>
    </source>
</evidence>
<feature type="region of interest" description="Disordered" evidence="10">
    <location>
        <begin position="989"/>
        <end position="1014"/>
    </location>
</feature>
<accession>A0ABR2H9L1</accession>
<dbReference type="SMART" id="SM00382">
    <property type="entry name" value="AAA"/>
    <property type="match status" value="1"/>
</dbReference>
<dbReference type="PANTHER" id="PTHR19229">
    <property type="entry name" value="ATP-BINDING CASSETTE TRANSPORTER SUBFAMILY A ABCA"/>
    <property type="match status" value="1"/>
</dbReference>
<keyword evidence="4 11" id="KW-0812">Transmembrane</keyword>
<feature type="domain" description="ABC transporter" evidence="12">
    <location>
        <begin position="754"/>
        <end position="985"/>
    </location>
</feature>
<name>A0ABR2H9L1_9EUKA</name>
<gene>
    <name evidence="13" type="ORF">M9Y10_025750</name>
</gene>
<dbReference type="Pfam" id="PF00005">
    <property type="entry name" value="ABC_tran"/>
    <property type="match status" value="1"/>
</dbReference>
<comment type="similarity">
    <text evidence="2">Belongs to the ABC transporter superfamily. ABCA family.</text>
</comment>
<evidence type="ECO:0000256" key="7">
    <source>
        <dbReference type="ARBA" id="ARBA00022840"/>
    </source>
</evidence>
<evidence type="ECO:0000256" key="2">
    <source>
        <dbReference type="ARBA" id="ARBA00008869"/>
    </source>
</evidence>
<keyword evidence="8 11" id="KW-1133">Transmembrane helix</keyword>
<evidence type="ECO:0000256" key="6">
    <source>
        <dbReference type="ARBA" id="ARBA00022741"/>
    </source>
</evidence>
<keyword evidence="6" id="KW-0547">Nucleotide-binding</keyword>
<protein>
    <recommendedName>
        <fullName evidence="12">ABC transporter domain-containing protein</fullName>
    </recommendedName>
</protein>
<evidence type="ECO:0000256" key="11">
    <source>
        <dbReference type="SAM" id="Phobius"/>
    </source>
</evidence>
<dbReference type="PANTHER" id="PTHR19229:SF36">
    <property type="entry name" value="ATP-BINDING CASSETTE SUB-FAMILY A MEMBER 2"/>
    <property type="match status" value="1"/>
</dbReference>
<comment type="caution">
    <text evidence="13">The sequence shown here is derived from an EMBL/GenBank/DDBJ whole genome shotgun (WGS) entry which is preliminary data.</text>
</comment>
<dbReference type="InterPro" id="IPR003593">
    <property type="entry name" value="AAA+_ATPase"/>
</dbReference>
<feature type="transmembrane region" description="Helical" evidence="11">
    <location>
        <begin position="492"/>
        <end position="516"/>
    </location>
</feature>
<feature type="transmembrane region" description="Helical" evidence="11">
    <location>
        <begin position="46"/>
        <end position="68"/>
    </location>
</feature>
<evidence type="ECO:0000256" key="3">
    <source>
        <dbReference type="ARBA" id="ARBA00022448"/>
    </source>
</evidence>
<evidence type="ECO:0000256" key="1">
    <source>
        <dbReference type="ARBA" id="ARBA00004141"/>
    </source>
</evidence>
<dbReference type="InterPro" id="IPR017871">
    <property type="entry name" value="ABC_transporter-like_CS"/>
</dbReference>
<evidence type="ECO:0000313" key="13">
    <source>
        <dbReference type="EMBL" id="KAK8842884.1"/>
    </source>
</evidence>
<evidence type="ECO:0000256" key="8">
    <source>
        <dbReference type="ARBA" id="ARBA00022989"/>
    </source>
</evidence>
<evidence type="ECO:0000256" key="4">
    <source>
        <dbReference type="ARBA" id="ARBA00022692"/>
    </source>
</evidence>
<dbReference type="PROSITE" id="PS50893">
    <property type="entry name" value="ABC_TRANSPORTER_2"/>
    <property type="match status" value="1"/>
</dbReference>
<dbReference type="InterPro" id="IPR027417">
    <property type="entry name" value="P-loop_NTPase"/>
</dbReference>
<dbReference type="InterPro" id="IPR026082">
    <property type="entry name" value="ABCA"/>
</dbReference>
<evidence type="ECO:0000256" key="10">
    <source>
        <dbReference type="SAM" id="MobiDB-lite"/>
    </source>
</evidence>
<dbReference type="Gene3D" id="3.40.50.300">
    <property type="entry name" value="P-loop containing nucleotide triphosphate hydrolases"/>
    <property type="match status" value="1"/>
</dbReference>
<keyword evidence="3" id="KW-0813">Transport</keyword>